<feature type="repeat" description="PPR" evidence="2">
    <location>
        <begin position="266"/>
        <end position="300"/>
    </location>
</feature>
<feature type="compositionally biased region" description="Basic and acidic residues" evidence="3">
    <location>
        <begin position="58"/>
        <end position="67"/>
    </location>
</feature>
<dbReference type="Pfam" id="PF13041">
    <property type="entry name" value="PPR_2"/>
    <property type="match status" value="2"/>
</dbReference>
<evidence type="ECO:0000313" key="4">
    <source>
        <dbReference type="EMBL" id="KAK9795872.1"/>
    </source>
</evidence>
<dbReference type="Proteomes" id="UP001465755">
    <property type="component" value="Unassembled WGS sequence"/>
</dbReference>
<feature type="region of interest" description="Disordered" evidence="3">
    <location>
        <begin position="32"/>
        <end position="122"/>
    </location>
</feature>
<dbReference type="Gene3D" id="1.25.40.10">
    <property type="entry name" value="Tetratricopeptide repeat domain"/>
    <property type="match status" value="3"/>
</dbReference>
<dbReference type="InterPro" id="IPR011990">
    <property type="entry name" value="TPR-like_helical_dom_sf"/>
</dbReference>
<sequence length="893" mass="94767">MFREAPLAEKAEAVNDVVASTSQLLADFSLDNHRASDHSSTDSVVTPVGWAGGLLEQPRPRPERSSADLRWSNRRSPTAGSSPGENGPSSRSRGKPSSRPGYRRLWNQVTSGHGGNLGPDSSGDLTVEDLVALVQKLPGDVPVVPAVSEGLWTLDSRALAALLKELNKAGLTQRAFELFDWLRELPSSHELYALCDVFTYTTVIALCGQRQALRKSLSLMAEMRTRNISANVHTYSALMNVCIKCGELDLALDVFNQLQVEGCRANVVTFNTLIDVYGKLGRWQDAVGVLSMMNLQGLQPETRTFNTIIIACNMCGQPHEALQVYARMTVLGYTPTSTTFTALISAYGKAGQLDSALSTFEQMIARGCERNVITYSALISACEKAGRWQLALSLLDEMHRDKVSPNTVTFNSLISACAQGAQGARADALFRTMRAQRCKPDIVTFAALISAHERCADWRSALQAFEDMQVSGCRLDGTVYSTLINALWSSGVSGPCAKALALHDTAVSNGLFSMAAHVSSADGELEVALSPSTPSVALLALHRWMSDARQQLDQKQDDSFLGRTVSIILGRAGKSSRDAPPMAVIHNAVSLVLSGWRSPFSAESGGSAARFSASSAAVAIWLHSPAFAAGSRTISEAGINTPLPTLTQLVAWEAAAEASAAASFASLNVLEARQFGGGDHAVHEALALMDRCVAAGLAFCQDTAQLLVTTCFLLGSQQQGRAMLMEALEQRTSLPSNSLQGASELVQTAVRGDLAVVTPLHYLDVMLATLTGALGSAKQHHIGSALGVGPAALATAALGQSQAMFLRPCIVAAAALVVHRTQHGILPAWPLTLAKLTGIQVPGAPDFDAAVALISLAAAESQHQGIKQRPHAQVHRPSSPRITSAVVGLGRSA</sequence>
<comment type="caution">
    <text evidence="4">The sequence shown here is derived from an EMBL/GenBank/DDBJ whole genome shotgun (WGS) entry which is preliminary data.</text>
</comment>
<keyword evidence="1" id="KW-0677">Repeat</keyword>
<dbReference type="NCBIfam" id="TIGR00756">
    <property type="entry name" value="PPR"/>
    <property type="match status" value="7"/>
</dbReference>
<dbReference type="AlphaFoldDB" id="A0AAW1NVW5"/>
<organism evidence="4 5">
    <name type="scientific">Symbiochloris irregularis</name>
    <dbReference type="NCBI Taxonomy" id="706552"/>
    <lineage>
        <taxon>Eukaryota</taxon>
        <taxon>Viridiplantae</taxon>
        <taxon>Chlorophyta</taxon>
        <taxon>core chlorophytes</taxon>
        <taxon>Trebouxiophyceae</taxon>
        <taxon>Trebouxiales</taxon>
        <taxon>Trebouxiaceae</taxon>
        <taxon>Symbiochloris</taxon>
    </lineage>
</organism>
<feature type="repeat" description="PPR" evidence="2">
    <location>
        <begin position="371"/>
        <end position="405"/>
    </location>
</feature>
<feature type="compositionally biased region" description="Low complexity" evidence="3">
    <location>
        <begin position="87"/>
        <end position="104"/>
    </location>
</feature>
<dbReference type="InterPro" id="IPR002885">
    <property type="entry name" value="PPR_rpt"/>
</dbReference>
<evidence type="ECO:0000256" key="3">
    <source>
        <dbReference type="SAM" id="MobiDB-lite"/>
    </source>
</evidence>
<gene>
    <name evidence="4" type="ORF">WJX73_003023</name>
</gene>
<accession>A0AAW1NVW5</accession>
<dbReference type="PANTHER" id="PTHR47941">
    <property type="entry name" value="PENTATRICOPEPTIDE REPEAT-CONTAINING PROTEIN 3, MITOCHONDRIAL"/>
    <property type="match status" value="1"/>
</dbReference>
<feature type="repeat" description="PPR" evidence="2">
    <location>
        <begin position="441"/>
        <end position="475"/>
    </location>
</feature>
<protein>
    <recommendedName>
        <fullName evidence="6">Pentatricopeptide repeat-containing protein</fullName>
    </recommendedName>
</protein>
<name>A0AAW1NVW5_9CHLO</name>
<dbReference type="EMBL" id="JALJOQ010000123">
    <property type="protein sequence ID" value="KAK9795872.1"/>
    <property type="molecule type" value="Genomic_DNA"/>
</dbReference>
<feature type="compositionally biased region" description="Polar residues" evidence="3">
    <location>
        <begin position="74"/>
        <end position="84"/>
    </location>
</feature>
<evidence type="ECO:0000256" key="2">
    <source>
        <dbReference type="PROSITE-ProRule" id="PRU00708"/>
    </source>
</evidence>
<dbReference type="PROSITE" id="PS51375">
    <property type="entry name" value="PPR"/>
    <property type="match status" value="8"/>
</dbReference>
<keyword evidence="5" id="KW-1185">Reference proteome</keyword>
<proteinExistence type="predicted"/>
<dbReference type="SUPFAM" id="SSF48452">
    <property type="entry name" value="TPR-like"/>
    <property type="match status" value="1"/>
</dbReference>
<feature type="repeat" description="PPR" evidence="2">
    <location>
        <begin position="301"/>
        <end position="335"/>
    </location>
</feature>
<evidence type="ECO:0008006" key="6">
    <source>
        <dbReference type="Google" id="ProtNLM"/>
    </source>
</evidence>
<evidence type="ECO:0000313" key="5">
    <source>
        <dbReference type="Proteomes" id="UP001465755"/>
    </source>
</evidence>
<feature type="repeat" description="PPR" evidence="2">
    <location>
        <begin position="231"/>
        <end position="265"/>
    </location>
</feature>
<feature type="repeat" description="PPR" evidence="2">
    <location>
        <begin position="196"/>
        <end position="230"/>
    </location>
</feature>
<feature type="repeat" description="PPR" evidence="2">
    <location>
        <begin position="336"/>
        <end position="370"/>
    </location>
</feature>
<reference evidence="4 5" key="1">
    <citation type="journal article" date="2024" name="Nat. Commun.">
        <title>Phylogenomics reveals the evolutionary origins of lichenization in chlorophyte algae.</title>
        <authorList>
            <person name="Puginier C."/>
            <person name="Libourel C."/>
            <person name="Otte J."/>
            <person name="Skaloud P."/>
            <person name="Haon M."/>
            <person name="Grisel S."/>
            <person name="Petersen M."/>
            <person name="Berrin J.G."/>
            <person name="Delaux P.M."/>
            <person name="Dal Grande F."/>
            <person name="Keller J."/>
        </authorList>
    </citation>
    <scope>NUCLEOTIDE SEQUENCE [LARGE SCALE GENOMIC DNA]</scope>
    <source>
        <strain evidence="4 5">SAG 2036</strain>
    </source>
</reference>
<dbReference type="Pfam" id="PF13812">
    <property type="entry name" value="PPR_3"/>
    <property type="match status" value="2"/>
</dbReference>
<evidence type="ECO:0000256" key="1">
    <source>
        <dbReference type="ARBA" id="ARBA00022737"/>
    </source>
</evidence>
<feature type="repeat" description="PPR" evidence="2">
    <location>
        <begin position="406"/>
        <end position="440"/>
    </location>
</feature>